<sequence length="1080" mass="118332">MRNSEEYSSIILFGAGILLTLAILAALALLVRAEINREIDRLNAQFDEQITDVTRHFQFLSGRFVRTNDLFRRLLEVDVPDPLVQPDEAGDTSVGADRDMSGCPINFYFSAKNSNGLKLPCTTRISRTLMNWIFDCDGCDRVNIAEFDLNGNYLAEFSHTPQPAKFQAGDYILSRTRDARKALAGLPHSSYHAATAGVWLPPRLDPATGQHVVDYASIFLLDNRPAIGLIRTMDFSRVVRDSVSEHTARSLLVVTPDQIVQFGGERKSDANQDRILKSLLASTTDAVKADWFDGKLYLSRGLPTPHWAWVQVIDSDQVAIDTWHDSKGSILSFVTLIITLWVSIFWFHRRVLTPMERNSTRGRESAAFEQTMVESLPVGFVAMRSRSRDFLIENRMAREILRSEDGEVALDNVLDRLVSHEFAVTPSLTVDVDIGRPGESKHYEFVFRSTAYVGADIILLAIYDVTASRQTESLLRQARIAAEDASKAKSDFVAFVSHEIRTPLHGALSNLELLSLDTSSGAEHKRIGVIRQAFSSLLALLDNALDLSKLDSQLFQVRLEPFRPRELIEGTVIAALPLVSGRDIRINCHVEEAPGELIGDASLLRHVVVNLLHNALKFTMRGKIEIRCRAVRDASGCVELIIYVADTGMGISAEDIKQIFEPYTQSSTTSNAVLRGTGLGLALCKKICEQLGGKIDVSSRVGEGSTFTVRIPVALSDAVTEPPAWPAPDGRGVVVLLARDEMPNDLPDLLAQAGWPVEVRIYDPEQEIGKRSDAVLRVLVVPKLVVAADLGCEVDLVVADDGPLNPVIHGGASVVSAYSIDGLREAWYSLTDQPLTDAGNLEGGRIEALSGLETIRVLIADDDEICRRLVQDQLSLLGIGNVDLASDGDEGLERVHGHDYDLILTDLNMPQSDGRFFIAALGDLSLRAKVILTTADLSWEQAVKSAGHRVDAVLTKPWSIEALRDTIDRAFGTHSKLSPANPAANATLAALLASTLPDNWASARKALADGDVPLFQRRLHTMSGALLFVGEEAFVARLRLLEKDCMSADTSALVAGFDSLAAWMDGLIAGYAARQPRVQS</sequence>
<dbReference type="Gene3D" id="1.10.287.130">
    <property type="match status" value="1"/>
</dbReference>
<dbReference type="GO" id="GO:0000155">
    <property type="term" value="F:phosphorelay sensor kinase activity"/>
    <property type="evidence" value="ECO:0007669"/>
    <property type="project" value="InterPro"/>
</dbReference>
<evidence type="ECO:0000256" key="10">
    <source>
        <dbReference type="ARBA" id="ARBA00070152"/>
    </source>
</evidence>
<dbReference type="Proteomes" id="UP000218022">
    <property type="component" value="Unassembled WGS sequence"/>
</dbReference>
<dbReference type="InterPro" id="IPR001789">
    <property type="entry name" value="Sig_transdc_resp-reg_receiver"/>
</dbReference>
<dbReference type="CDD" id="cd17546">
    <property type="entry name" value="REC_hyHK_CKI1_RcsC-like"/>
    <property type="match status" value="1"/>
</dbReference>
<feature type="domain" description="Response regulatory" evidence="14">
    <location>
        <begin position="856"/>
        <end position="971"/>
    </location>
</feature>
<dbReference type="SUPFAM" id="SSF55874">
    <property type="entry name" value="ATPase domain of HSP90 chaperone/DNA topoisomerase II/histidine kinase"/>
    <property type="match status" value="1"/>
</dbReference>
<evidence type="ECO:0000256" key="5">
    <source>
        <dbReference type="ARBA" id="ARBA00022729"/>
    </source>
</evidence>
<evidence type="ECO:0000256" key="2">
    <source>
        <dbReference type="ARBA" id="ARBA00012438"/>
    </source>
</evidence>
<protein>
    <recommendedName>
        <fullName evidence="10">Virulence sensor protein BvgS</fullName>
        <ecNumber evidence="2">2.7.13.3</ecNumber>
    </recommendedName>
</protein>
<feature type="transmembrane region" description="Helical" evidence="12">
    <location>
        <begin position="330"/>
        <end position="347"/>
    </location>
</feature>
<evidence type="ECO:0000256" key="6">
    <source>
        <dbReference type="ARBA" id="ARBA00022777"/>
    </source>
</evidence>
<dbReference type="PROSITE" id="PS50109">
    <property type="entry name" value="HIS_KIN"/>
    <property type="match status" value="1"/>
</dbReference>
<evidence type="ECO:0000256" key="8">
    <source>
        <dbReference type="ARBA" id="ARBA00023026"/>
    </source>
</evidence>
<proteinExistence type="predicted"/>
<dbReference type="GO" id="GO:0009927">
    <property type="term" value="F:histidine phosphotransfer kinase activity"/>
    <property type="evidence" value="ECO:0007669"/>
    <property type="project" value="TreeGrafter"/>
</dbReference>
<dbReference type="SUPFAM" id="SSF47384">
    <property type="entry name" value="Homodimeric domain of signal transducing histidine kinase"/>
    <property type="match status" value="1"/>
</dbReference>
<evidence type="ECO:0000256" key="3">
    <source>
        <dbReference type="ARBA" id="ARBA00022553"/>
    </source>
</evidence>
<evidence type="ECO:0000256" key="7">
    <source>
        <dbReference type="ARBA" id="ARBA00023012"/>
    </source>
</evidence>
<dbReference type="InterPro" id="IPR036641">
    <property type="entry name" value="HPT_dom_sf"/>
</dbReference>
<dbReference type="CDD" id="cd16922">
    <property type="entry name" value="HATPase_EvgS-ArcB-TorS-like"/>
    <property type="match status" value="1"/>
</dbReference>
<evidence type="ECO:0000256" key="9">
    <source>
        <dbReference type="ARBA" id="ARBA00058004"/>
    </source>
</evidence>
<dbReference type="InterPro" id="IPR036890">
    <property type="entry name" value="HATPase_C_sf"/>
</dbReference>
<evidence type="ECO:0000256" key="1">
    <source>
        <dbReference type="ARBA" id="ARBA00000085"/>
    </source>
</evidence>
<keyword evidence="6" id="KW-0418">Kinase</keyword>
<dbReference type="SMART" id="SM00388">
    <property type="entry name" value="HisKA"/>
    <property type="match status" value="1"/>
</dbReference>
<dbReference type="FunFam" id="3.30.565.10:FF:000010">
    <property type="entry name" value="Sensor histidine kinase RcsC"/>
    <property type="match status" value="1"/>
</dbReference>
<name>A0A2A4F3W9_9BURK</name>
<dbReference type="InterPro" id="IPR003661">
    <property type="entry name" value="HisK_dim/P_dom"/>
</dbReference>
<dbReference type="InterPro" id="IPR036097">
    <property type="entry name" value="HisK_dim/P_sf"/>
</dbReference>
<evidence type="ECO:0000313" key="16">
    <source>
        <dbReference type="Proteomes" id="UP000218022"/>
    </source>
</evidence>
<keyword evidence="7" id="KW-0902">Two-component regulatory system</keyword>
<dbReference type="Pfam" id="PF02518">
    <property type="entry name" value="HATPase_c"/>
    <property type="match status" value="1"/>
</dbReference>
<dbReference type="InterPro" id="IPR005467">
    <property type="entry name" value="His_kinase_dom"/>
</dbReference>
<dbReference type="EMBL" id="MTZV01000003">
    <property type="protein sequence ID" value="PCE27086.1"/>
    <property type="molecule type" value="Genomic_DNA"/>
</dbReference>
<feature type="modified residue" description="4-aspartylphosphate" evidence="11">
    <location>
        <position position="906"/>
    </location>
</feature>
<dbReference type="InterPro" id="IPR003594">
    <property type="entry name" value="HATPase_dom"/>
</dbReference>
<gene>
    <name evidence="15" type="ORF">BWP39_09885</name>
</gene>
<dbReference type="AlphaFoldDB" id="A0A2A4F3W9"/>
<dbReference type="InterPro" id="IPR011006">
    <property type="entry name" value="CheY-like_superfamily"/>
</dbReference>
<dbReference type="CDD" id="cd00082">
    <property type="entry name" value="HisKA"/>
    <property type="match status" value="1"/>
</dbReference>
<dbReference type="SMART" id="SM00387">
    <property type="entry name" value="HATPase_c"/>
    <property type="match status" value="1"/>
</dbReference>
<dbReference type="Pfam" id="PF00512">
    <property type="entry name" value="HisKA"/>
    <property type="match status" value="1"/>
</dbReference>
<dbReference type="Gene3D" id="3.40.50.2300">
    <property type="match status" value="1"/>
</dbReference>
<evidence type="ECO:0000313" key="15">
    <source>
        <dbReference type="EMBL" id="PCE27086.1"/>
    </source>
</evidence>
<dbReference type="PROSITE" id="PS50110">
    <property type="entry name" value="RESPONSE_REGULATORY"/>
    <property type="match status" value="1"/>
</dbReference>
<dbReference type="PRINTS" id="PR00344">
    <property type="entry name" value="BCTRLSENSOR"/>
</dbReference>
<evidence type="ECO:0000256" key="11">
    <source>
        <dbReference type="PROSITE-ProRule" id="PRU00169"/>
    </source>
</evidence>
<comment type="caution">
    <text evidence="15">The sequence shown here is derived from an EMBL/GenBank/DDBJ whole genome shotgun (WGS) entry which is preliminary data.</text>
</comment>
<dbReference type="SUPFAM" id="SSF52172">
    <property type="entry name" value="CheY-like"/>
    <property type="match status" value="1"/>
</dbReference>
<dbReference type="Gene3D" id="3.30.565.10">
    <property type="entry name" value="Histidine kinase-like ATPase, C-terminal domain"/>
    <property type="match status" value="1"/>
</dbReference>
<dbReference type="SMART" id="SM00448">
    <property type="entry name" value="REC"/>
    <property type="match status" value="1"/>
</dbReference>
<keyword evidence="4" id="KW-0808">Transferase</keyword>
<dbReference type="Pfam" id="PF00072">
    <property type="entry name" value="Response_reg"/>
    <property type="match status" value="1"/>
</dbReference>
<keyword evidence="5" id="KW-0732">Signal</keyword>
<accession>A0A2A4F3W9</accession>
<keyword evidence="12" id="KW-0812">Transmembrane</keyword>
<keyword evidence="3 11" id="KW-0597">Phosphoprotein</keyword>
<keyword evidence="8" id="KW-0843">Virulence</keyword>
<reference evidence="15 16" key="1">
    <citation type="submission" date="2017-01" db="EMBL/GenBank/DDBJ databases">
        <title>Whole-Genome Shotgun Sequencing of Two beta-Proteobacterial Species in Search of the Bulgecin Biosynthetic Cluster.</title>
        <authorList>
            <person name="Horsman M.E."/>
            <person name="Marous D.R."/>
            <person name="Li R."/>
            <person name="Oliver R.A."/>
            <person name="Byun B."/>
            <person name="Emrich S.J."/>
            <person name="Boggess B."/>
            <person name="Townsend C.A."/>
            <person name="Mobashery S."/>
        </authorList>
    </citation>
    <scope>NUCLEOTIDE SEQUENCE [LARGE SCALE GENOMIC DNA]</scope>
    <source>
        <strain evidence="15 16">ATCC 31363</strain>
    </source>
</reference>
<evidence type="ECO:0000259" key="13">
    <source>
        <dbReference type="PROSITE" id="PS50109"/>
    </source>
</evidence>
<dbReference type="PANTHER" id="PTHR43047">
    <property type="entry name" value="TWO-COMPONENT HISTIDINE PROTEIN KINASE"/>
    <property type="match status" value="1"/>
</dbReference>
<dbReference type="InterPro" id="IPR004358">
    <property type="entry name" value="Sig_transdc_His_kin-like_C"/>
</dbReference>
<organism evidence="15 16">
    <name type="scientific">Paraburkholderia acidicola</name>
    <dbReference type="NCBI Taxonomy" id="1912599"/>
    <lineage>
        <taxon>Bacteria</taxon>
        <taxon>Pseudomonadati</taxon>
        <taxon>Pseudomonadota</taxon>
        <taxon>Betaproteobacteria</taxon>
        <taxon>Burkholderiales</taxon>
        <taxon>Burkholderiaceae</taxon>
        <taxon>Paraburkholderia</taxon>
    </lineage>
</organism>
<dbReference type="GO" id="GO:0005886">
    <property type="term" value="C:plasma membrane"/>
    <property type="evidence" value="ECO:0007669"/>
    <property type="project" value="TreeGrafter"/>
</dbReference>
<dbReference type="SUPFAM" id="SSF47226">
    <property type="entry name" value="Histidine-containing phosphotransfer domain, HPT domain"/>
    <property type="match status" value="1"/>
</dbReference>
<comment type="catalytic activity">
    <reaction evidence="1">
        <text>ATP + protein L-histidine = ADP + protein N-phospho-L-histidine.</text>
        <dbReference type="EC" id="2.7.13.3"/>
    </reaction>
</comment>
<dbReference type="PANTHER" id="PTHR43047:SF72">
    <property type="entry name" value="OSMOSENSING HISTIDINE PROTEIN KINASE SLN1"/>
    <property type="match status" value="1"/>
</dbReference>
<comment type="function">
    <text evidence="9">Member of the two-component regulatory system BvgS/BvgA. Phosphorylates BvgA via a four-step phosphorelay in response to environmental signals.</text>
</comment>
<dbReference type="EC" id="2.7.13.3" evidence="2"/>
<keyword evidence="12" id="KW-0472">Membrane</keyword>
<evidence type="ECO:0000256" key="4">
    <source>
        <dbReference type="ARBA" id="ARBA00022679"/>
    </source>
</evidence>
<keyword evidence="12" id="KW-1133">Transmembrane helix</keyword>
<feature type="domain" description="Histidine kinase" evidence="13">
    <location>
        <begin position="495"/>
        <end position="715"/>
    </location>
</feature>
<evidence type="ECO:0000259" key="14">
    <source>
        <dbReference type="PROSITE" id="PS50110"/>
    </source>
</evidence>
<evidence type="ECO:0000256" key="12">
    <source>
        <dbReference type="SAM" id="Phobius"/>
    </source>
</evidence>